<dbReference type="PANTHER" id="PTHR15934">
    <property type="entry name" value="RNA 2',3'-CYCLIC PHOSPHODIESTERASE"/>
    <property type="match status" value="1"/>
</dbReference>
<dbReference type="InterPro" id="IPR009097">
    <property type="entry name" value="Cyclic_Pdiesterase"/>
</dbReference>
<dbReference type="PANTHER" id="PTHR15934:SF2">
    <property type="entry name" value="A-KINASE ANCHOR PROTEIN 7-LIKE PHOSPHOESTERASE DOMAIN-CONTAINING PROTEIN"/>
    <property type="match status" value="1"/>
</dbReference>
<proteinExistence type="predicted"/>
<reference evidence="3" key="1">
    <citation type="submission" date="2022-11" db="UniProtKB">
        <authorList>
            <consortium name="WormBaseParasite"/>
        </authorList>
    </citation>
    <scope>IDENTIFICATION</scope>
</reference>
<dbReference type="GO" id="GO:0005829">
    <property type="term" value="C:cytosol"/>
    <property type="evidence" value="ECO:0007669"/>
    <property type="project" value="TreeGrafter"/>
</dbReference>
<dbReference type="SUPFAM" id="SSF55144">
    <property type="entry name" value="LigT-like"/>
    <property type="match status" value="1"/>
</dbReference>
<dbReference type="WBParaSite" id="PDA_v2.g6662.t1">
    <property type="protein sequence ID" value="PDA_v2.g6662.t1"/>
    <property type="gene ID" value="PDA_v2.g6662"/>
</dbReference>
<dbReference type="Gene3D" id="3.90.1140.10">
    <property type="entry name" value="Cyclic phosphodiesterase"/>
    <property type="match status" value="1"/>
</dbReference>
<protein>
    <submittedName>
        <fullName evidence="3">A-kinase anchor protein 7-like phosphoesterase domain-containing protein</fullName>
    </submittedName>
</protein>
<name>A0A914QSZ6_9BILA</name>
<feature type="domain" description="A-kinase anchor protein 7-like phosphoesterase" evidence="1">
    <location>
        <begin position="2"/>
        <end position="174"/>
    </location>
</feature>
<dbReference type="InterPro" id="IPR052641">
    <property type="entry name" value="AKAP7_isoform_gamma"/>
</dbReference>
<dbReference type="GO" id="GO:0034237">
    <property type="term" value="F:protein kinase A regulatory subunit binding"/>
    <property type="evidence" value="ECO:0007669"/>
    <property type="project" value="TreeGrafter"/>
</dbReference>
<dbReference type="InterPro" id="IPR019510">
    <property type="entry name" value="AKAP7-like_phosphoesterase"/>
</dbReference>
<evidence type="ECO:0000313" key="2">
    <source>
        <dbReference type="Proteomes" id="UP000887578"/>
    </source>
</evidence>
<evidence type="ECO:0000259" key="1">
    <source>
        <dbReference type="Pfam" id="PF10469"/>
    </source>
</evidence>
<dbReference type="Pfam" id="PF10469">
    <property type="entry name" value="AKAP7_NLS"/>
    <property type="match status" value="1"/>
</dbReference>
<accession>A0A914QSZ6</accession>
<sequence>MKNVNRIQQKLLEIDERFNSTLQKITALHITFDIFYFERDELPKAKIALENAAATSAEHFGPLNVTFQGIQTFNDRVLISRPMLGSEIVLTQYQKKTNEIFKLYGFTPLSKYQIYKPHMTIAEMKNGETELMHEWDFLLNNKTILGNFIPKKMQLCSTEIHPEDLYYPVLAEADFPES</sequence>
<dbReference type="AlphaFoldDB" id="A0A914QSZ6"/>
<keyword evidence="2" id="KW-1185">Reference proteome</keyword>
<dbReference type="Proteomes" id="UP000887578">
    <property type="component" value="Unplaced"/>
</dbReference>
<dbReference type="GO" id="GO:0010738">
    <property type="term" value="P:regulation of protein kinase A signaling"/>
    <property type="evidence" value="ECO:0007669"/>
    <property type="project" value="TreeGrafter"/>
</dbReference>
<organism evidence="2 3">
    <name type="scientific">Panagrolaimus davidi</name>
    <dbReference type="NCBI Taxonomy" id="227884"/>
    <lineage>
        <taxon>Eukaryota</taxon>
        <taxon>Metazoa</taxon>
        <taxon>Ecdysozoa</taxon>
        <taxon>Nematoda</taxon>
        <taxon>Chromadorea</taxon>
        <taxon>Rhabditida</taxon>
        <taxon>Tylenchina</taxon>
        <taxon>Panagrolaimomorpha</taxon>
        <taxon>Panagrolaimoidea</taxon>
        <taxon>Panagrolaimidae</taxon>
        <taxon>Panagrolaimus</taxon>
    </lineage>
</organism>
<evidence type="ECO:0000313" key="3">
    <source>
        <dbReference type="WBParaSite" id="PDA_v2.g6662.t1"/>
    </source>
</evidence>